<protein>
    <submittedName>
        <fullName evidence="6">Type II secretion system protein E</fullName>
    </submittedName>
</protein>
<dbReference type="InterPro" id="IPR027417">
    <property type="entry name" value="P-loop_NTPase"/>
</dbReference>
<dbReference type="PROSITE" id="PS50006">
    <property type="entry name" value="FHA_DOMAIN"/>
    <property type="match status" value="1"/>
</dbReference>
<dbReference type="InterPro" id="IPR003593">
    <property type="entry name" value="AAA+_ATPase"/>
</dbReference>
<dbReference type="InterPro" id="IPR000253">
    <property type="entry name" value="FHA_dom"/>
</dbReference>
<dbReference type="SUPFAM" id="SSF49879">
    <property type="entry name" value="SMAD/FHA domain"/>
    <property type="match status" value="1"/>
</dbReference>
<dbReference type="Pfam" id="PF00498">
    <property type="entry name" value="FHA"/>
    <property type="match status" value="1"/>
</dbReference>
<dbReference type="GO" id="GO:0016887">
    <property type="term" value="F:ATP hydrolysis activity"/>
    <property type="evidence" value="ECO:0007669"/>
    <property type="project" value="TreeGrafter"/>
</dbReference>
<dbReference type="SMART" id="SM00382">
    <property type="entry name" value="AAA"/>
    <property type="match status" value="1"/>
</dbReference>
<dbReference type="Gene3D" id="2.60.200.20">
    <property type="match status" value="1"/>
</dbReference>
<evidence type="ECO:0000256" key="1">
    <source>
        <dbReference type="ARBA" id="ARBA00006611"/>
    </source>
</evidence>
<evidence type="ECO:0000256" key="4">
    <source>
        <dbReference type="SAM" id="MobiDB-lite"/>
    </source>
</evidence>
<dbReference type="EMBL" id="CP036425">
    <property type="protein sequence ID" value="QDU35012.1"/>
    <property type="molecule type" value="Genomic_DNA"/>
</dbReference>
<evidence type="ECO:0000259" key="5">
    <source>
        <dbReference type="PROSITE" id="PS50006"/>
    </source>
</evidence>
<evidence type="ECO:0000313" key="7">
    <source>
        <dbReference type="Proteomes" id="UP000317369"/>
    </source>
</evidence>
<proteinExistence type="inferred from homology"/>
<evidence type="ECO:0000256" key="2">
    <source>
        <dbReference type="ARBA" id="ARBA00022741"/>
    </source>
</evidence>
<reference evidence="6 7" key="1">
    <citation type="submission" date="2019-02" db="EMBL/GenBank/DDBJ databases">
        <title>Deep-cultivation of Planctomycetes and their phenomic and genomic characterization uncovers novel biology.</title>
        <authorList>
            <person name="Wiegand S."/>
            <person name="Jogler M."/>
            <person name="Boedeker C."/>
            <person name="Pinto D."/>
            <person name="Vollmers J."/>
            <person name="Rivas-Marin E."/>
            <person name="Kohn T."/>
            <person name="Peeters S.H."/>
            <person name="Heuer A."/>
            <person name="Rast P."/>
            <person name="Oberbeckmann S."/>
            <person name="Bunk B."/>
            <person name="Jeske O."/>
            <person name="Meyerdierks A."/>
            <person name="Storesund J.E."/>
            <person name="Kallscheuer N."/>
            <person name="Luecker S."/>
            <person name="Lage O.M."/>
            <person name="Pohl T."/>
            <person name="Merkel B.J."/>
            <person name="Hornburger P."/>
            <person name="Mueller R.-W."/>
            <person name="Bruemmer F."/>
            <person name="Labrenz M."/>
            <person name="Spormann A.M."/>
            <person name="Op den Camp H."/>
            <person name="Overmann J."/>
            <person name="Amann R."/>
            <person name="Jetten M.S.M."/>
            <person name="Mascher T."/>
            <person name="Medema M.H."/>
            <person name="Devos D.P."/>
            <person name="Kaster A.-K."/>
            <person name="Ovreas L."/>
            <person name="Rohde M."/>
            <person name="Galperin M.Y."/>
            <person name="Jogler C."/>
        </authorList>
    </citation>
    <scope>NUCLEOTIDE SEQUENCE [LARGE SCALE GENOMIC DNA]</scope>
    <source>
        <strain evidence="6 7">KS4</strain>
    </source>
</reference>
<sequence length="600" mass="65361">MPHIEVALPTGIKRLTLPTTFGKIVTIGRSADNAIPLPHDNLASRHHASITLTPGGYVLADHNSSNGTLIQGFEIVKVDLNHGMYFQIGNTQFRFLEAIPEQAEAFPQPTTAADRASTAAAATQQPSAATTSSAAGGIKLNLSDPVEFDDDQLATDPYADDDDPYNEPDATPTYAIGSIPALATIGRHVPFDASAIALINARAQIVHDADADDQATAETLQILRMLVFGCVRSGASDIHIEPKREGSLMRLRIDGAMVEVCAITTETMRRIFSLVKVLGDIDISKKSIVQEGHFSSKVPGRRIDYRVSFTPSMFGQKLVLRVLDPVNSPQRLRDLDLPGWMFNNIKDVSKQNTGMVLMCGPTGSGKTTTLYSILRQINAQIRNVITIEDPIEYELPGITQIPVDDGREQTFNSLLRSCLRQDPDVIVVGEIRDAETATTAMQAATTGHLVLSTTHSKDTIGTVFRLLDLGCEPYLVASTLNIVLAQRLVRSLCPHCKEKRKATSNQILKIGRTIEGVPPLHVPVGCPQCFGTGYAGRRGVFELLVANDELRDIILNNPNMTSINKALEMTMFRSLRDAGIELIMNGETSWDEVARVVGFE</sequence>
<dbReference type="Gene3D" id="3.40.50.300">
    <property type="entry name" value="P-loop containing nucleotide triphosphate hydrolases"/>
    <property type="match status" value="1"/>
</dbReference>
<dbReference type="RefSeq" id="WP_145079698.1">
    <property type="nucleotide sequence ID" value="NZ_CP036425.1"/>
</dbReference>
<dbReference type="AlphaFoldDB" id="A0A517YXQ6"/>
<dbReference type="KEGG" id="pcor:KS4_30890"/>
<gene>
    <name evidence="6" type="primary">epsE_6</name>
    <name evidence="6" type="ORF">KS4_30890</name>
</gene>
<dbReference type="InterPro" id="IPR008984">
    <property type="entry name" value="SMAD_FHA_dom_sf"/>
</dbReference>
<dbReference type="PANTHER" id="PTHR30258:SF2">
    <property type="entry name" value="COMG OPERON PROTEIN 1"/>
    <property type="match status" value="1"/>
</dbReference>
<dbReference type="GO" id="GO:0005886">
    <property type="term" value="C:plasma membrane"/>
    <property type="evidence" value="ECO:0007669"/>
    <property type="project" value="TreeGrafter"/>
</dbReference>
<dbReference type="Pfam" id="PF00437">
    <property type="entry name" value="T2SSE"/>
    <property type="match status" value="1"/>
</dbReference>
<evidence type="ECO:0000256" key="3">
    <source>
        <dbReference type="ARBA" id="ARBA00022840"/>
    </source>
</evidence>
<name>A0A517YXQ6_9BACT</name>
<dbReference type="PROSITE" id="PS00662">
    <property type="entry name" value="T2SP_E"/>
    <property type="match status" value="1"/>
</dbReference>
<dbReference type="SMART" id="SM00240">
    <property type="entry name" value="FHA"/>
    <property type="match status" value="1"/>
</dbReference>
<feature type="region of interest" description="Disordered" evidence="4">
    <location>
        <begin position="107"/>
        <end position="136"/>
    </location>
</feature>
<dbReference type="PANTHER" id="PTHR30258">
    <property type="entry name" value="TYPE II SECRETION SYSTEM PROTEIN GSPE-RELATED"/>
    <property type="match status" value="1"/>
</dbReference>
<keyword evidence="3" id="KW-0067">ATP-binding</keyword>
<dbReference type="CDD" id="cd01129">
    <property type="entry name" value="PulE-GspE-like"/>
    <property type="match status" value="1"/>
</dbReference>
<keyword evidence="2" id="KW-0547">Nucleotide-binding</keyword>
<dbReference type="OrthoDB" id="244550at2"/>
<dbReference type="Proteomes" id="UP000317369">
    <property type="component" value="Chromosome"/>
</dbReference>
<dbReference type="SUPFAM" id="SSF52540">
    <property type="entry name" value="P-loop containing nucleoside triphosphate hydrolases"/>
    <property type="match status" value="1"/>
</dbReference>
<dbReference type="Gene3D" id="3.30.450.90">
    <property type="match status" value="1"/>
</dbReference>
<feature type="domain" description="FHA" evidence="5">
    <location>
        <begin position="25"/>
        <end position="75"/>
    </location>
</feature>
<comment type="similarity">
    <text evidence="1">Belongs to the GSP E family.</text>
</comment>
<accession>A0A517YXQ6</accession>
<dbReference type="CDD" id="cd00060">
    <property type="entry name" value="FHA"/>
    <property type="match status" value="1"/>
</dbReference>
<dbReference type="GO" id="GO:0005524">
    <property type="term" value="F:ATP binding"/>
    <property type="evidence" value="ECO:0007669"/>
    <property type="project" value="UniProtKB-KW"/>
</dbReference>
<feature type="compositionally biased region" description="Low complexity" evidence="4">
    <location>
        <begin position="110"/>
        <end position="135"/>
    </location>
</feature>
<keyword evidence="7" id="KW-1185">Reference proteome</keyword>
<evidence type="ECO:0000313" key="6">
    <source>
        <dbReference type="EMBL" id="QDU35012.1"/>
    </source>
</evidence>
<organism evidence="6 7">
    <name type="scientific">Poriferisphaera corsica</name>
    <dbReference type="NCBI Taxonomy" id="2528020"/>
    <lineage>
        <taxon>Bacteria</taxon>
        <taxon>Pseudomonadati</taxon>
        <taxon>Planctomycetota</taxon>
        <taxon>Phycisphaerae</taxon>
        <taxon>Phycisphaerales</taxon>
        <taxon>Phycisphaeraceae</taxon>
        <taxon>Poriferisphaera</taxon>
    </lineage>
</organism>
<dbReference type="InterPro" id="IPR001482">
    <property type="entry name" value="T2SS/T4SS_dom"/>
</dbReference>